<dbReference type="AlphaFoldDB" id="A0A484MCL9"/>
<feature type="domain" description="DUF4283" evidence="3">
    <location>
        <begin position="90"/>
        <end position="167"/>
    </location>
</feature>
<dbReference type="Pfam" id="PF14111">
    <property type="entry name" value="DUF4283"/>
    <property type="match status" value="1"/>
</dbReference>
<accession>A0A484MCL9</accession>
<feature type="compositionally biased region" description="Polar residues" evidence="1">
    <location>
        <begin position="386"/>
        <end position="408"/>
    </location>
</feature>
<feature type="region of interest" description="Disordered" evidence="1">
    <location>
        <begin position="386"/>
        <end position="410"/>
    </location>
</feature>
<dbReference type="OrthoDB" id="1002340at2759"/>
<feature type="signal peptide" evidence="2">
    <location>
        <begin position="1"/>
        <end position="31"/>
    </location>
</feature>
<sequence length="731" mass="80878">MDSPPYNAAPFRSQWLLKLLAFIFIAQVTKAMQTPSDRGSHRQRPAIKKTFTDILRSQPSEAQNRIGRYRGFPAVSFTPDEVISLSIPYQFALVGRFLKSRPPLEVIRKSFEQIGFKPGFTVGLLSPSLILINFECTIDYQRCFSRRLWNNNGSQMVVTKWTPSFHADSESSVFPVWVSLTHLPIHLQEAKALHSIASSIGHPLMMDASTAAKTRPSMARFCVEIDISKDLLKKIWIDNGGLGFFQPVTYEKLPEFCIQCKKSGHLDGKCSSMDNLISKNELSKNNLSKTWCPISKHEVSKENLPKTAAVMIEPILNIPCELGPKLDNKTSCDMNVTDPSTAGHKKSEVDHHVSDLSPDPKGDELTPQEDMEINLTAFCKEDNPNTQALNVQSDFPTDSHNDVQNSSDESGKELLTTNTAAVVNQDGVCDPTDATVSYEVDEQSEAEAQYDMEKLTKEADLEHTQEQIIEESMDGMTAQNAYCVGNTINLDEFPVLTRQNIEEDVHTPTENVETGLHTPTEIEKDDTTGTITLMAEDTTKETTSPNIPDTNIGSILHSFELEGFGHLNGFLAPSSSSLTYYHGVGVFFSSSCCCRQREGEMERGTSQALSNTIRFVGLLGSHALGSNPRFMATAVDLGRELVRRKIRLTYGGGNVGLQGAVASTVYNNGGRVRGFIPGYIATRGVYGPTYGAEYTVSSNYYKYFEMNHIVKAFIVLPGGIDTIEGLFTLNH</sequence>
<feature type="region of interest" description="Disordered" evidence="1">
    <location>
        <begin position="336"/>
        <end position="367"/>
    </location>
</feature>
<dbReference type="Gene3D" id="3.40.50.450">
    <property type="match status" value="1"/>
</dbReference>
<keyword evidence="5" id="KW-1185">Reference proteome</keyword>
<dbReference type="Proteomes" id="UP000595140">
    <property type="component" value="Unassembled WGS sequence"/>
</dbReference>
<gene>
    <name evidence="4" type="ORF">CCAM_LOCUS28296</name>
</gene>
<dbReference type="EMBL" id="OOIL02003199">
    <property type="protein sequence ID" value="VFQ86520.1"/>
    <property type="molecule type" value="Genomic_DNA"/>
</dbReference>
<reference evidence="4 5" key="1">
    <citation type="submission" date="2018-04" db="EMBL/GenBank/DDBJ databases">
        <authorList>
            <person name="Vogel A."/>
        </authorList>
    </citation>
    <scope>NUCLEOTIDE SEQUENCE [LARGE SCALE GENOMIC DNA]</scope>
</reference>
<keyword evidence="2" id="KW-0732">Signal</keyword>
<organism evidence="4 5">
    <name type="scientific">Cuscuta campestris</name>
    <dbReference type="NCBI Taxonomy" id="132261"/>
    <lineage>
        <taxon>Eukaryota</taxon>
        <taxon>Viridiplantae</taxon>
        <taxon>Streptophyta</taxon>
        <taxon>Embryophyta</taxon>
        <taxon>Tracheophyta</taxon>
        <taxon>Spermatophyta</taxon>
        <taxon>Magnoliopsida</taxon>
        <taxon>eudicotyledons</taxon>
        <taxon>Gunneridae</taxon>
        <taxon>Pentapetalae</taxon>
        <taxon>asterids</taxon>
        <taxon>lamiids</taxon>
        <taxon>Solanales</taxon>
        <taxon>Convolvulaceae</taxon>
        <taxon>Cuscuteae</taxon>
        <taxon>Cuscuta</taxon>
        <taxon>Cuscuta subgen. Grammica</taxon>
        <taxon>Cuscuta sect. Cleistogrammica</taxon>
    </lineage>
</organism>
<evidence type="ECO:0000256" key="2">
    <source>
        <dbReference type="SAM" id="SignalP"/>
    </source>
</evidence>
<feature type="compositionally biased region" description="Basic and acidic residues" evidence="1">
    <location>
        <begin position="345"/>
        <end position="364"/>
    </location>
</feature>
<proteinExistence type="predicted"/>
<evidence type="ECO:0000256" key="1">
    <source>
        <dbReference type="SAM" id="MobiDB-lite"/>
    </source>
</evidence>
<evidence type="ECO:0000313" key="4">
    <source>
        <dbReference type="EMBL" id="VFQ86520.1"/>
    </source>
</evidence>
<feature type="chain" id="PRO_5019792470" description="DUF4283 domain-containing protein" evidence="2">
    <location>
        <begin position="32"/>
        <end position="731"/>
    </location>
</feature>
<dbReference type="PANTHER" id="PTHR31286:SF180">
    <property type="entry name" value="OS10G0362600 PROTEIN"/>
    <property type="match status" value="1"/>
</dbReference>
<dbReference type="PANTHER" id="PTHR31286">
    <property type="entry name" value="GLYCINE-RICH CELL WALL STRUCTURAL PROTEIN 1.8-LIKE"/>
    <property type="match status" value="1"/>
</dbReference>
<dbReference type="InterPro" id="IPR025558">
    <property type="entry name" value="DUF4283"/>
</dbReference>
<dbReference type="InterPro" id="IPR040256">
    <property type="entry name" value="At4g02000-like"/>
</dbReference>
<dbReference type="SUPFAM" id="SSF102405">
    <property type="entry name" value="MCP/YpsA-like"/>
    <property type="match status" value="1"/>
</dbReference>
<evidence type="ECO:0000313" key="5">
    <source>
        <dbReference type="Proteomes" id="UP000595140"/>
    </source>
</evidence>
<protein>
    <recommendedName>
        <fullName evidence="3">DUF4283 domain-containing protein</fullName>
    </recommendedName>
</protein>
<name>A0A484MCL9_9ASTE</name>
<evidence type="ECO:0000259" key="3">
    <source>
        <dbReference type="Pfam" id="PF14111"/>
    </source>
</evidence>